<gene>
    <name evidence="1" type="ORF">RN001_013171</name>
</gene>
<proteinExistence type="predicted"/>
<accession>A0AAN7S6V8</accession>
<protein>
    <submittedName>
        <fullName evidence="1">Uncharacterized protein</fullName>
    </submittedName>
</protein>
<sequence>MAEQNKTKTCPNLDRDSTCYNCIYFGHKDDVVKHKANSNTCPAYLKNLDAKISLTLQLRKQNIQKGLKLQIRLIVDVPKIEGGFGNSNDGNTARGFLANSFESAQILGLDVELLNRAHIVMQVLSCGYVVNVEFFKKYCLKTAKMLVQSFSWYCMPTSIHEVLI</sequence>
<dbReference type="EMBL" id="JARPUR010000006">
    <property type="protein sequence ID" value="KAK4873811.1"/>
    <property type="molecule type" value="Genomic_DNA"/>
</dbReference>
<keyword evidence="2" id="KW-1185">Reference proteome</keyword>
<dbReference type="Proteomes" id="UP001353858">
    <property type="component" value="Unassembled WGS sequence"/>
</dbReference>
<reference evidence="2" key="1">
    <citation type="submission" date="2023-01" db="EMBL/GenBank/DDBJ databases">
        <title>Key to firefly adult light organ development and bioluminescence: homeobox transcription factors regulate luciferase expression and transportation to peroxisome.</title>
        <authorList>
            <person name="Fu X."/>
        </authorList>
    </citation>
    <scope>NUCLEOTIDE SEQUENCE [LARGE SCALE GENOMIC DNA]</scope>
</reference>
<dbReference type="AlphaFoldDB" id="A0AAN7S6V8"/>
<organism evidence="1 2">
    <name type="scientific">Aquatica leii</name>
    <dbReference type="NCBI Taxonomy" id="1421715"/>
    <lineage>
        <taxon>Eukaryota</taxon>
        <taxon>Metazoa</taxon>
        <taxon>Ecdysozoa</taxon>
        <taxon>Arthropoda</taxon>
        <taxon>Hexapoda</taxon>
        <taxon>Insecta</taxon>
        <taxon>Pterygota</taxon>
        <taxon>Neoptera</taxon>
        <taxon>Endopterygota</taxon>
        <taxon>Coleoptera</taxon>
        <taxon>Polyphaga</taxon>
        <taxon>Elateriformia</taxon>
        <taxon>Elateroidea</taxon>
        <taxon>Lampyridae</taxon>
        <taxon>Luciolinae</taxon>
        <taxon>Aquatica</taxon>
    </lineage>
</organism>
<name>A0AAN7S6V8_9COLE</name>
<evidence type="ECO:0000313" key="2">
    <source>
        <dbReference type="Proteomes" id="UP001353858"/>
    </source>
</evidence>
<evidence type="ECO:0000313" key="1">
    <source>
        <dbReference type="EMBL" id="KAK4873811.1"/>
    </source>
</evidence>
<comment type="caution">
    <text evidence="1">The sequence shown here is derived from an EMBL/GenBank/DDBJ whole genome shotgun (WGS) entry which is preliminary data.</text>
</comment>